<name>A0ABS5A498_9PSEU</name>
<proteinExistence type="predicted"/>
<sequence>MIAPTAPFHRLTEADLPACSELSLDRSWPREERKWRFLMQVGEVHALRDADGALAGTVVLTRYGTSLVAVAMVLVAARYERQGIGGRLMRHAIEQADGATLALTATPHGLGLYRKLGFVEHGAVVMHRGPFTPEPGHVPGSRPATAADLPAILALDLPVFGADRAHVLSRLPEFAEQLRVVERDGQLTGYAGAWRNDEQLVLGPVVARDEATARVLLSDLAGTGDVRIDVDDAHTDLLDWVGARGLERRFASVIMTLGGDLPSDRDRLFCPLMQALG</sequence>
<dbReference type="Proteomes" id="UP001519363">
    <property type="component" value="Unassembled WGS sequence"/>
</dbReference>
<protein>
    <submittedName>
        <fullName evidence="2">GNAT superfamily N-acetyltransferase</fullName>
    </submittedName>
</protein>
<dbReference type="Pfam" id="PF13508">
    <property type="entry name" value="Acetyltransf_7"/>
    <property type="match status" value="1"/>
</dbReference>
<dbReference type="PANTHER" id="PTHR47237:SF2">
    <property type="entry name" value="BLL4206 PROTEIN"/>
    <property type="match status" value="1"/>
</dbReference>
<dbReference type="InterPro" id="IPR052729">
    <property type="entry name" value="Acyl/Acetyltrans_Enzymes"/>
</dbReference>
<accession>A0ABS5A498</accession>
<organism evidence="2 3">
    <name type="scientific">Crossiella equi</name>
    <dbReference type="NCBI Taxonomy" id="130796"/>
    <lineage>
        <taxon>Bacteria</taxon>
        <taxon>Bacillati</taxon>
        <taxon>Actinomycetota</taxon>
        <taxon>Actinomycetes</taxon>
        <taxon>Pseudonocardiales</taxon>
        <taxon>Pseudonocardiaceae</taxon>
        <taxon>Crossiella</taxon>
    </lineage>
</organism>
<gene>
    <name evidence="2" type="ORF">JOF53_000266</name>
</gene>
<dbReference type="SUPFAM" id="SSF55729">
    <property type="entry name" value="Acyl-CoA N-acyltransferases (Nat)"/>
    <property type="match status" value="1"/>
</dbReference>
<dbReference type="InterPro" id="IPR041496">
    <property type="entry name" value="YitH/HolE_GNAT"/>
</dbReference>
<dbReference type="InterPro" id="IPR016181">
    <property type="entry name" value="Acyl_CoA_acyltransferase"/>
</dbReference>
<dbReference type="EMBL" id="JAGIOO010000001">
    <property type="protein sequence ID" value="MBP2471394.1"/>
    <property type="molecule type" value="Genomic_DNA"/>
</dbReference>
<dbReference type="Pfam" id="PF18014">
    <property type="entry name" value="Acetyltransf_18"/>
    <property type="match status" value="1"/>
</dbReference>
<dbReference type="Gene3D" id="3.40.630.30">
    <property type="match status" value="1"/>
</dbReference>
<dbReference type="PROSITE" id="PS51186">
    <property type="entry name" value="GNAT"/>
    <property type="match status" value="1"/>
</dbReference>
<comment type="caution">
    <text evidence="2">The sequence shown here is derived from an EMBL/GenBank/DDBJ whole genome shotgun (WGS) entry which is preliminary data.</text>
</comment>
<dbReference type="InterPro" id="IPR000182">
    <property type="entry name" value="GNAT_dom"/>
</dbReference>
<evidence type="ECO:0000313" key="3">
    <source>
        <dbReference type="Proteomes" id="UP001519363"/>
    </source>
</evidence>
<reference evidence="2 3" key="1">
    <citation type="submission" date="2021-03" db="EMBL/GenBank/DDBJ databases">
        <title>Sequencing the genomes of 1000 actinobacteria strains.</title>
        <authorList>
            <person name="Klenk H.-P."/>
        </authorList>
    </citation>
    <scope>NUCLEOTIDE SEQUENCE [LARGE SCALE GENOMIC DNA]</scope>
    <source>
        <strain evidence="2 3">DSM 44580</strain>
    </source>
</reference>
<keyword evidence="3" id="KW-1185">Reference proteome</keyword>
<dbReference type="PANTHER" id="PTHR47237">
    <property type="entry name" value="SLL0310 PROTEIN"/>
    <property type="match status" value="1"/>
</dbReference>
<evidence type="ECO:0000313" key="2">
    <source>
        <dbReference type="EMBL" id="MBP2471394.1"/>
    </source>
</evidence>
<feature type="domain" description="N-acetyltransferase" evidence="1">
    <location>
        <begin position="6"/>
        <end position="145"/>
    </location>
</feature>
<evidence type="ECO:0000259" key="1">
    <source>
        <dbReference type="PROSITE" id="PS51186"/>
    </source>
</evidence>
<dbReference type="RefSeq" id="WP_086781141.1">
    <property type="nucleotide sequence ID" value="NZ_JAGIOO010000001.1"/>
</dbReference>
<dbReference type="Gene3D" id="3.40.630.90">
    <property type="match status" value="1"/>
</dbReference>